<dbReference type="InterPro" id="IPR050765">
    <property type="entry name" value="Riboflavin_Biosynth_HTPR"/>
</dbReference>
<reference evidence="2 3" key="1">
    <citation type="submission" date="2012-04" db="EMBL/GenBank/DDBJ databases">
        <title>The Genome Sequence of Bacillus cereus VD154.</title>
        <authorList>
            <consortium name="The Broad Institute Genome Sequencing Platform"/>
            <consortium name="The Broad Institute Genome Sequencing Center for Infectious Disease"/>
            <person name="Feldgarden M."/>
            <person name="Van der Auwera G.A."/>
            <person name="Mahillon J."/>
            <person name="Duprez V."/>
            <person name="Timmery S."/>
            <person name="Mattelet C."/>
            <person name="Dierick K."/>
            <person name="Sun M."/>
            <person name="Yu Z."/>
            <person name="Zhu L."/>
            <person name="Hu X."/>
            <person name="Shank E.B."/>
            <person name="Swiecicka I."/>
            <person name="Hansen B.M."/>
            <person name="Andrup L."/>
            <person name="Young S.K."/>
            <person name="Zeng Q."/>
            <person name="Gargeya S."/>
            <person name="Fitzgerald M."/>
            <person name="Haas B."/>
            <person name="Abouelleil A."/>
            <person name="Alvarado L."/>
            <person name="Arachchi H.M."/>
            <person name="Berlin A."/>
            <person name="Chapman S.B."/>
            <person name="Goldberg J."/>
            <person name="Griggs A."/>
            <person name="Gujja S."/>
            <person name="Hansen M."/>
            <person name="Howarth C."/>
            <person name="Imamovic A."/>
            <person name="Larimer J."/>
            <person name="McCowen C."/>
            <person name="Montmayeur A."/>
            <person name="Murphy C."/>
            <person name="Neiman D."/>
            <person name="Pearson M."/>
            <person name="Priest M."/>
            <person name="Roberts A."/>
            <person name="Saif S."/>
            <person name="Shea T."/>
            <person name="Sisk P."/>
            <person name="Sykes S."/>
            <person name="Wortman J."/>
            <person name="Nusbaum C."/>
            <person name="Birren B."/>
        </authorList>
    </citation>
    <scope>NUCLEOTIDE SEQUENCE [LARGE SCALE GENOMIC DNA]</scope>
    <source>
        <strain evidence="2 3">VD154</strain>
    </source>
</reference>
<proteinExistence type="predicted"/>
<evidence type="ECO:0000259" key="1">
    <source>
        <dbReference type="Pfam" id="PF01872"/>
    </source>
</evidence>
<feature type="domain" description="Bacterial bifunctional deaminase-reductase C-terminal" evidence="1">
    <location>
        <begin position="20"/>
        <end position="187"/>
    </location>
</feature>
<dbReference type="SUPFAM" id="SSF53597">
    <property type="entry name" value="Dihydrofolate reductase-like"/>
    <property type="match status" value="1"/>
</dbReference>
<dbReference type="PANTHER" id="PTHR38011:SF11">
    <property type="entry name" value="2,5-DIAMINO-6-RIBOSYLAMINO-4(3H)-PYRIMIDINONE 5'-PHOSPHATE REDUCTASE"/>
    <property type="match status" value="1"/>
</dbReference>
<dbReference type="GO" id="GO:0008703">
    <property type="term" value="F:5-amino-6-(5-phosphoribosylamino)uracil reductase activity"/>
    <property type="evidence" value="ECO:0007669"/>
    <property type="project" value="InterPro"/>
</dbReference>
<gene>
    <name evidence="2" type="ORF">IK5_01134</name>
</gene>
<dbReference type="Gene3D" id="3.40.430.10">
    <property type="entry name" value="Dihydrofolate Reductase, subunit A"/>
    <property type="match status" value="1"/>
</dbReference>
<protein>
    <recommendedName>
        <fullName evidence="1">Bacterial bifunctional deaminase-reductase C-terminal domain-containing protein</fullName>
    </recommendedName>
</protein>
<evidence type="ECO:0000313" key="2">
    <source>
        <dbReference type="EMBL" id="EJR76171.1"/>
    </source>
</evidence>
<dbReference type="Proteomes" id="UP000006967">
    <property type="component" value="Unassembled WGS sequence"/>
</dbReference>
<dbReference type="EMBL" id="AHFG01000012">
    <property type="protein sequence ID" value="EJR76171.1"/>
    <property type="molecule type" value="Genomic_DNA"/>
</dbReference>
<sequence>MLPICKNLNLKLKENKIGQIIVSMYLSLDGVMEEPAWTAPYFNEEVAKFQSDLLFESEALLLGRVTYQGFAAAWPSMTDEEGFADKMNSMPKFVASTTLEETEWNANLIKGNIVEEISKMKEQPGQNLLIYGSGELIQTLMQHDLIDEYHFMVNPVIVGSGKHLFKTGNDTKALKLIETRTTSSGVVILSYQPEKKE</sequence>
<dbReference type="PANTHER" id="PTHR38011">
    <property type="entry name" value="DIHYDROFOLATE REDUCTASE FAMILY PROTEIN (AFU_ORTHOLOGUE AFUA_8G06820)"/>
    <property type="match status" value="1"/>
</dbReference>
<dbReference type="InterPro" id="IPR002734">
    <property type="entry name" value="RibDG_C"/>
</dbReference>
<dbReference type="InterPro" id="IPR024072">
    <property type="entry name" value="DHFR-like_dom_sf"/>
</dbReference>
<evidence type="ECO:0000313" key="3">
    <source>
        <dbReference type="Proteomes" id="UP000006967"/>
    </source>
</evidence>
<dbReference type="AlphaFoldDB" id="A0A9W5L3P6"/>
<organism evidence="2 3">
    <name type="scientific">Bacillus cereus VD154</name>
    <dbReference type="NCBI Taxonomy" id="1053238"/>
    <lineage>
        <taxon>Bacteria</taxon>
        <taxon>Bacillati</taxon>
        <taxon>Bacillota</taxon>
        <taxon>Bacilli</taxon>
        <taxon>Bacillales</taxon>
        <taxon>Bacillaceae</taxon>
        <taxon>Bacillus</taxon>
        <taxon>Bacillus cereus group</taxon>
    </lineage>
</organism>
<dbReference type="Pfam" id="PF01872">
    <property type="entry name" value="RibD_C"/>
    <property type="match status" value="1"/>
</dbReference>
<accession>A0A9W5L3P6</accession>
<name>A0A9W5L3P6_BACCE</name>
<comment type="caution">
    <text evidence="2">The sequence shown here is derived from an EMBL/GenBank/DDBJ whole genome shotgun (WGS) entry which is preliminary data.</text>
</comment>
<dbReference type="GO" id="GO:0009231">
    <property type="term" value="P:riboflavin biosynthetic process"/>
    <property type="evidence" value="ECO:0007669"/>
    <property type="project" value="InterPro"/>
</dbReference>